<evidence type="ECO:0000313" key="1">
    <source>
        <dbReference type="EMBL" id="EJX06900.1"/>
    </source>
</evidence>
<gene>
    <name evidence="1" type="ORF">EVA_04992</name>
</gene>
<reference evidence="1" key="1">
    <citation type="journal article" date="2012" name="PLoS ONE">
        <title>Gene sets for utilization of primary and secondary nutrition supplies in the distal gut of endangered iberian lynx.</title>
        <authorList>
            <person name="Alcaide M."/>
            <person name="Messina E."/>
            <person name="Richter M."/>
            <person name="Bargiela R."/>
            <person name="Peplies J."/>
            <person name="Huws S.A."/>
            <person name="Newbold C.J."/>
            <person name="Golyshin P.N."/>
            <person name="Simon M.A."/>
            <person name="Lopez G."/>
            <person name="Yakimov M.M."/>
            <person name="Ferrer M."/>
        </authorList>
    </citation>
    <scope>NUCLEOTIDE SEQUENCE</scope>
</reference>
<proteinExistence type="predicted"/>
<name>J9H0Q0_9ZZZZ</name>
<organism evidence="1">
    <name type="scientific">gut metagenome</name>
    <dbReference type="NCBI Taxonomy" id="749906"/>
    <lineage>
        <taxon>unclassified sequences</taxon>
        <taxon>metagenomes</taxon>
        <taxon>organismal metagenomes</taxon>
    </lineage>
</organism>
<dbReference type="AlphaFoldDB" id="J9H0Q0"/>
<comment type="caution">
    <text evidence="1">The sequence shown here is derived from an EMBL/GenBank/DDBJ whole genome shotgun (WGS) entry which is preliminary data.</text>
</comment>
<dbReference type="EMBL" id="AMCI01001026">
    <property type="protein sequence ID" value="EJX06900.1"/>
    <property type="molecule type" value="Genomic_DNA"/>
</dbReference>
<protein>
    <submittedName>
        <fullName evidence="1">Uncharacterized protein</fullName>
    </submittedName>
</protein>
<sequence length="37" mass="4080">MTSLSATSRMRESALALDTSSLFRETFVFPSPDISAR</sequence>
<accession>J9H0Q0</accession>